<feature type="active site" evidence="3">
    <location>
        <position position="160"/>
    </location>
</feature>
<gene>
    <name evidence="7" type="ORF">ACPOL_2220</name>
</gene>
<feature type="domain" description="RNA-binding S4" evidence="6">
    <location>
        <begin position="31"/>
        <end position="92"/>
    </location>
</feature>
<keyword evidence="4" id="KW-0694">RNA-binding</keyword>
<dbReference type="GO" id="GO:0003723">
    <property type="term" value="F:RNA binding"/>
    <property type="evidence" value="ECO:0007669"/>
    <property type="project" value="UniProtKB-KW"/>
</dbReference>
<dbReference type="InterPro" id="IPR006224">
    <property type="entry name" value="PsdUridine_synth_RluA-like_CS"/>
</dbReference>
<dbReference type="InterPro" id="IPR050188">
    <property type="entry name" value="RluA_PseudoU_synthase"/>
</dbReference>
<protein>
    <recommendedName>
        <fullName evidence="5">Pseudouridine synthase</fullName>
        <ecNumber evidence="5">5.4.99.-</ecNumber>
    </recommendedName>
</protein>
<dbReference type="CDD" id="cd02869">
    <property type="entry name" value="PseudoU_synth_RluA_like"/>
    <property type="match status" value="1"/>
</dbReference>
<evidence type="ECO:0000256" key="4">
    <source>
        <dbReference type="PROSITE-ProRule" id="PRU00182"/>
    </source>
</evidence>
<keyword evidence="2 5" id="KW-0413">Isomerase</keyword>
<dbReference type="InterPro" id="IPR006225">
    <property type="entry name" value="PsdUridine_synth_RluC/D"/>
</dbReference>
<dbReference type="Pfam" id="PF01479">
    <property type="entry name" value="S4"/>
    <property type="match status" value="1"/>
</dbReference>
<keyword evidence="8" id="KW-1185">Reference proteome</keyword>
<evidence type="ECO:0000256" key="2">
    <source>
        <dbReference type="ARBA" id="ARBA00023235"/>
    </source>
</evidence>
<dbReference type="SUPFAM" id="SSF55174">
    <property type="entry name" value="Alpha-L RNA-binding motif"/>
    <property type="match status" value="1"/>
</dbReference>
<dbReference type="InterPro" id="IPR002942">
    <property type="entry name" value="S4_RNA-bd"/>
</dbReference>
<dbReference type="CDD" id="cd00165">
    <property type="entry name" value="S4"/>
    <property type="match status" value="1"/>
</dbReference>
<evidence type="ECO:0000256" key="5">
    <source>
        <dbReference type="RuleBase" id="RU362028"/>
    </source>
</evidence>
<evidence type="ECO:0000259" key="6">
    <source>
        <dbReference type="SMART" id="SM00363"/>
    </source>
</evidence>
<dbReference type="PANTHER" id="PTHR21600:SF44">
    <property type="entry name" value="RIBOSOMAL LARGE SUBUNIT PSEUDOURIDINE SYNTHASE D"/>
    <property type="match status" value="1"/>
</dbReference>
<dbReference type="PROSITE" id="PS01129">
    <property type="entry name" value="PSI_RLU"/>
    <property type="match status" value="1"/>
</dbReference>
<comment type="similarity">
    <text evidence="1 5">Belongs to the pseudouridine synthase RluA family.</text>
</comment>
<dbReference type="RefSeq" id="WP_236657372.1">
    <property type="nucleotide sequence ID" value="NZ_CP030840.1"/>
</dbReference>
<dbReference type="EC" id="5.4.99.-" evidence="5"/>
<dbReference type="AlphaFoldDB" id="A0A2Z5FYE7"/>
<dbReference type="InterPro" id="IPR006145">
    <property type="entry name" value="PsdUridine_synth_RsuA/RluA"/>
</dbReference>
<dbReference type="Gene3D" id="3.30.2350.10">
    <property type="entry name" value="Pseudouridine synthase"/>
    <property type="match status" value="1"/>
</dbReference>
<dbReference type="Pfam" id="PF00849">
    <property type="entry name" value="PseudoU_synth_2"/>
    <property type="match status" value="1"/>
</dbReference>
<dbReference type="PROSITE" id="PS50889">
    <property type="entry name" value="S4"/>
    <property type="match status" value="1"/>
</dbReference>
<reference evidence="7 8" key="1">
    <citation type="journal article" date="2018" name="Front. Microbiol.">
        <title>Hydrolytic Capabilities as a Key to Environmental Success: Chitinolytic and Cellulolytic Acidobacteria From Acidic Sub-arctic Soils and Boreal Peatlands.</title>
        <authorList>
            <person name="Belova S.E."/>
            <person name="Ravin N.V."/>
            <person name="Pankratov T.A."/>
            <person name="Rakitin A.L."/>
            <person name="Ivanova A.A."/>
            <person name="Beletsky A.V."/>
            <person name="Mardanov A.V."/>
            <person name="Sinninghe Damste J.S."/>
            <person name="Dedysh S.N."/>
        </authorList>
    </citation>
    <scope>NUCLEOTIDE SEQUENCE [LARGE SCALE GENOMIC DNA]</scope>
    <source>
        <strain evidence="7 8">SBC82</strain>
    </source>
</reference>
<dbReference type="KEGG" id="abas:ACPOL_2220"/>
<name>A0A2Z5FYE7_9BACT</name>
<dbReference type="InterPro" id="IPR036986">
    <property type="entry name" value="S4_RNA-bd_sf"/>
</dbReference>
<dbReference type="Proteomes" id="UP000253606">
    <property type="component" value="Chromosome"/>
</dbReference>
<evidence type="ECO:0000313" key="7">
    <source>
        <dbReference type="EMBL" id="AXC11544.1"/>
    </source>
</evidence>
<evidence type="ECO:0000256" key="1">
    <source>
        <dbReference type="ARBA" id="ARBA00010876"/>
    </source>
</evidence>
<comment type="function">
    <text evidence="5">Responsible for synthesis of pseudouridine from uracil.</text>
</comment>
<proteinExistence type="inferred from homology"/>
<sequence>MADTVPSSGIELPAEEPEVRCFEVTPEFAGRRLDQFLVTHLDGISRSRIQLLLDQGGIVVDGKQAKASHKLHGTESIVVTGEAQPPPLRALAEEIPLDIVFEDEDLAVINKPAGMMVHAGAGDTDDARNRGTLVNALLHHFQSLSTTAGELRPGIVHRLDKETSGLIIVAKNDRTHQALSEMFSSRSLSKTYLALVHGDLKQDFGTINAPVSRDVVRRTRMTTRRSDAGRTAISHYKVLRRLNTRFGRFTLVSVRIETGRTHQIRVHMASIGHPVVGDKLYGAPAVIPLATASTLRRKRLPDISAGSVSLDRNFLHAAELEFAHPRTGKTVALQSPLPADLTAFLARIESTM</sequence>
<evidence type="ECO:0000256" key="3">
    <source>
        <dbReference type="PIRSR" id="PIRSR606225-1"/>
    </source>
</evidence>
<dbReference type="GO" id="GO:0000455">
    <property type="term" value="P:enzyme-directed rRNA pseudouridine synthesis"/>
    <property type="evidence" value="ECO:0007669"/>
    <property type="project" value="TreeGrafter"/>
</dbReference>
<dbReference type="Gene3D" id="3.10.290.10">
    <property type="entry name" value="RNA-binding S4 domain"/>
    <property type="match status" value="1"/>
</dbReference>
<accession>A0A2Z5FYE7</accession>
<comment type="catalytic activity">
    <reaction evidence="5">
        <text>a uridine in RNA = a pseudouridine in RNA</text>
        <dbReference type="Rhea" id="RHEA:48348"/>
        <dbReference type="Rhea" id="RHEA-COMP:12068"/>
        <dbReference type="Rhea" id="RHEA-COMP:12069"/>
        <dbReference type="ChEBI" id="CHEBI:65314"/>
        <dbReference type="ChEBI" id="CHEBI:65315"/>
    </reaction>
</comment>
<dbReference type="EMBL" id="CP030840">
    <property type="protein sequence ID" value="AXC11544.1"/>
    <property type="molecule type" value="Genomic_DNA"/>
</dbReference>
<dbReference type="InterPro" id="IPR020103">
    <property type="entry name" value="PsdUridine_synth_cat_dom_sf"/>
</dbReference>
<dbReference type="PANTHER" id="PTHR21600">
    <property type="entry name" value="MITOCHONDRIAL RNA PSEUDOURIDINE SYNTHASE"/>
    <property type="match status" value="1"/>
</dbReference>
<organism evidence="7 8">
    <name type="scientific">Acidisarcina polymorpha</name>
    <dbReference type="NCBI Taxonomy" id="2211140"/>
    <lineage>
        <taxon>Bacteria</taxon>
        <taxon>Pseudomonadati</taxon>
        <taxon>Acidobacteriota</taxon>
        <taxon>Terriglobia</taxon>
        <taxon>Terriglobales</taxon>
        <taxon>Acidobacteriaceae</taxon>
        <taxon>Acidisarcina</taxon>
    </lineage>
</organism>
<dbReference type="GO" id="GO:0120159">
    <property type="term" value="F:rRNA pseudouridine synthase activity"/>
    <property type="evidence" value="ECO:0007669"/>
    <property type="project" value="UniProtKB-ARBA"/>
</dbReference>
<dbReference type="SUPFAM" id="SSF55120">
    <property type="entry name" value="Pseudouridine synthase"/>
    <property type="match status" value="1"/>
</dbReference>
<dbReference type="NCBIfam" id="TIGR00005">
    <property type="entry name" value="rluA_subfam"/>
    <property type="match status" value="1"/>
</dbReference>
<dbReference type="SMART" id="SM00363">
    <property type="entry name" value="S4"/>
    <property type="match status" value="1"/>
</dbReference>
<evidence type="ECO:0000313" key="8">
    <source>
        <dbReference type="Proteomes" id="UP000253606"/>
    </source>
</evidence>